<evidence type="ECO:0000259" key="1">
    <source>
        <dbReference type="Pfam" id="PF13847"/>
    </source>
</evidence>
<feature type="non-terminal residue" evidence="2">
    <location>
        <position position="277"/>
    </location>
</feature>
<dbReference type="SUPFAM" id="SSF53335">
    <property type="entry name" value="S-adenosyl-L-methionine-dependent methyltransferases"/>
    <property type="match status" value="1"/>
</dbReference>
<dbReference type="EMBL" id="UINC01151983">
    <property type="protein sequence ID" value="SVD45904.1"/>
    <property type="molecule type" value="Genomic_DNA"/>
</dbReference>
<gene>
    <name evidence="2" type="ORF">METZ01_LOCUS398758</name>
</gene>
<accession>A0A382VHD5</accession>
<dbReference type="Gene3D" id="3.40.50.150">
    <property type="entry name" value="Vaccinia Virus protein VP39"/>
    <property type="match status" value="1"/>
</dbReference>
<protein>
    <recommendedName>
        <fullName evidence="1">Methyltransferase domain-containing protein</fullName>
    </recommendedName>
</protein>
<dbReference type="Pfam" id="PF13847">
    <property type="entry name" value="Methyltransf_31"/>
    <property type="match status" value="1"/>
</dbReference>
<dbReference type="AlphaFoldDB" id="A0A382VHD5"/>
<evidence type="ECO:0000313" key="2">
    <source>
        <dbReference type="EMBL" id="SVD45904.1"/>
    </source>
</evidence>
<organism evidence="2">
    <name type="scientific">marine metagenome</name>
    <dbReference type="NCBI Taxonomy" id="408172"/>
    <lineage>
        <taxon>unclassified sequences</taxon>
        <taxon>metagenomes</taxon>
        <taxon>ecological metagenomes</taxon>
    </lineage>
</organism>
<proteinExistence type="predicted"/>
<feature type="domain" description="Methyltransferase" evidence="1">
    <location>
        <begin position="40"/>
        <end position="164"/>
    </location>
</feature>
<dbReference type="InterPro" id="IPR029063">
    <property type="entry name" value="SAM-dependent_MTases_sf"/>
</dbReference>
<reference evidence="2" key="1">
    <citation type="submission" date="2018-05" db="EMBL/GenBank/DDBJ databases">
        <authorList>
            <person name="Lanie J.A."/>
            <person name="Ng W.-L."/>
            <person name="Kazmierczak K.M."/>
            <person name="Andrzejewski T.M."/>
            <person name="Davidsen T.M."/>
            <person name="Wayne K.J."/>
            <person name="Tettelin H."/>
            <person name="Glass J.I."/>
            <person name="Rusch D."/>
            <person name="Podicherti R."/>
            <person name="Tsui H.-C.T."/>
            <person name="Winkler M.E."/>
        </authorList>
    </citation>
    <scope>NUCLEOTIDE SEQUENCE</scope>
</reference>
<name>A0A382VHD5_9ZZZZ</name>
<sequence length="277" mass="32187">MRYEFGKNWQSFNKSSFSEERLNIAAESILSFVHLDTLNGQTFLDIGSGSGLQSLAAHKAGAEKIFSFDYDINSVEATRSLWRLSGKPKNWSICQGSVLDDKFIRSLGEFDIVYSWGVLHHTGKIWDALNNSRIPLKKDGVLYVSLYSKEAYQNPPPEYWLKVKQNYNKAGYYNKKLIEVKYIYNSLMKSKIRNIYRLIKMAFRYKINRGMSLWTDVKDWLGGWPMEFTSVQEVLSKTQGELNLCLINLKMGSGCTEYLFKNKNVESWYYFTSEVYD</sequence>
<dbReference type="CDD" id="cd02440">
    <property type="entry name" value="AdoMet_MTases"/>
    <property type="match status" value="1"/>
</dbReference>
<dbReference type="InterPro" id="IPR025714">
    <property type="entry name" value="Methyltranfer_dom"/>
</dbReference>